<dbReference type="InterPro" id="IPR050502">
    <property type="entry name" value="Euk_RNA-bind_prot"/>
</dbReference>
<feature type="region of interest" description="Disordered" evidence="3">
    <location>
        <begin position="413"/>
        <end position="453"/>
    </location>
</feature>
<feature type="region of interest" description="Disordered" evidence="3">
    <location>
        <begin position="242"/>
        <end position="269"/>
    </location>
</feature>
<dbReference type="SMART" id="SM00360">
    <property type="entry name" value="RRM"/>
    <property type="match status" value="3"/>
</dbReference>
<dbReference type="InterPro" id="IPR035979">
    <property type="entry name" value="RBD_domain_sf"/>
</dbReference>
<name>A0A1G4K9J0_9SACH</name>
<dbReference type="OrthoDB" id="8093034at2759"/>
<organism evidence="5 6">
    <name type="scientific">Lachancea meyersii CBS 8951</name>
    <dbReference type="NCBI Taxonomy" id="1266667"/>
    <lineage>
        <taxon>Eukaryota</taxon>
        <taxon>Fungi</taxon>
        <taxon>Dikarya</taxon>
        <taxon>Ascomycota</taxon>
        <taxon>Saccharomycotina</taxon>
        <taxon>Saccharomycetes</taxon>
        <taxon>Saccharomycetales</taxon>
        <taxon>Saccharomycetaceae</taxon>
        <taxon>Lachancea</taxon>
    </lineage>
</organism>
<dbReference type="GO" id="GO:0003729">
    <property type="term" value="F:mRNA binding"/>
    <property type="evidence" value="ECO:0007669"/>
    <property type="project" value="TreeGrafter"/>
</dbReference>
<dbReference type="Pfam" id="PF00076">
    <property type="entry name" value="RRM_1"/>
    <property type="match status" value="3"/>
</dbReference>
<evidence type="ECO:0000259" key="4">
    <source>
        <dbReference type="PROSITE" id="PS50102"/>
    </source>
</evidence>
<feature type="compositionally biased region" description="Polar residues" evidence="3">
    <location>
        <begin position="1"/>
        <end position="13"/>
    </location>
</feature>
<dbReference type="InterPro" id="IPR012677">
    <property type="entry name" value="Nucleotide-bd_a/b_plait_sf"/>
</dbReference>
<evidence type="ECO:0000256" key="1">
    <source>
        <dbReference type="ARBA" id="ARBA00022884"/>
    </source>
</evidence>
<dbReference type="InterPro" id="IPR003954">
    <property type="entry name" value="RRM_euk-type"/>
</dbReference>
<feature type="domain" description="RRM" evidence="4">
    <location>
        <begin position="334"/>
        <end position="406"/>
    </location>
</feature>
<dbReference type="EMBL" id="LT598484">
    <property type="protein sequence ID" value="SCV00828.1"/>
    <property type="molecule type" value="Genomic_DNA"/>
</dbReference>
<gene>
    <name evidence="5" type="ORF">LAME_0G12244G</name>
</gene>
<keyword evidence="1 2" id="KW-0694">RNA-binding</keyword>
<dbReference type="Proteomes" id="UP000191144">
    <property type="component" value="Chromosome G"/>
</dbReference>
<dbReference type="PROSITE" id="PS50102">
    <property type="entry name" value="RRM"/>
    <property type="match status" value="3"/>
</dbReference>
<feature type="region of interest" description="Disordered" evidence="3">
    <location>
        <begin position="1"/>
        <end position="70"/>
    </location>
</feature>
<feature type="domain" description="RRM" evidence="4">
    <location>
        <begin position="75"/>
        <end position="152"/>
    </location>
</feature>
<reference evidence="6" key="1">
    <citation type="submission" date="2016-03" db="EMBL/GenBank/DDBJ databases">
        <authorList>
            <person name="Devillers Hugo."/>
        </authorList>
    </citation>
    <scope>NUCLEOTIDE SEQUENCE [LARGE SCALE GENOMIC DNA]</scope>
</reference>
<proteinExistence type="predicted"/>
<dbReference type="SUPFAM" id="SSF54928">
    <property type="entry name" value="RNA-binding domain, RBD"/>
    <property type="match status" value="2"/>
</dbReference>
<protein>
    <submittedName>
        <fullName evidence="5">LAME_0G12244g1_1</fullName>
    </submittedName>
</protein>
<evidence type="ECO:0000313" key="5">
    <source>
        <dbReference type="EMBL" id="SCV00828.1"/>
    </source>
</evidence>
<evidence type="ECO:0000256" key="2">
    <source>
        <dbReference type="PROSITE-ProRule" id="PRU00176"/>
    </source>
</evidence>
<accession>A0A1G4K9J0</accession>
<dbReference type="InterPro" id="IPR000504">
    <property type="entry name" value="RRM_dom"/>
</dbReference>
<feature type="compositionally biased region" description="Polar residues" evidence="3">
    <location>
        <begin position="432"/>
        <end position="453"/>
    </location>
</feature>
<evidence type="ECO:0000256" key="3">
    <source>
        <dbReference type="SAM" id="MobiDB-lite"/>
    </source>
</evidence>
<feature type="domain" description="RRM" evidence="4">
    <location>
        <begin position="162"/>
        <end position="240"/>
    </location>
</feature>
<dbReference type="SMART" id="SM00361">
    <property type="entry name" value="RRM_1"/>
    <property type="match status" value="3"/>
</dbReference>
<dbReference type="AlphaFoldDB" id="A0A1G4K9J0"/>
<evidence type="ECO:0000313" key="6">
    <source>
        <dbReference type="Proteomes" id="UP000191144"/>
    </source>
</evidence>
<sequence>MAEPQPEQTQPVVSETLPEQPMTVNQNESPEVSEPGTATTTTDIETEPVTQESENNEPAVTPANASKGGRETSDRILYVGNLDLAVTEGMLRQYFQVGGPISNVKILMDKNNKEANYAFVEFEKPHDANVAFETLDGKQIENNVVKINWAFQSQQVSSDDTFNLFVGDLSVDVDDETLANTFKDFASFIQAHVMWDMQTGRSRGYGFVSFGEQSQAQKAMEHNQGAVVNGRAIRINWASKREHNTNNNHNSHNNNNAYPVNSRGTGPRRGGFRGGNQYRGPMVPMGMPPTHGGPMGAMGMPSHAMPQPQGPVMLPQVPPQAVEAMVRSAPLRITTVYIGNIPHFASEQDLIPLLQNFGFIVDFKHYAERGCCFVKYGTHEQAAVCILSLGNFPFQGRNLRTGWGKEKPTYIPQPRPDAMGFPVGQGVPEQDGSFQTQEQPMSMASVPDQNESQ</sequence>
<dbReference type="Gene3D" id="3.30.70.330">
    <property type="match status" value="3"/>
</dbReference>
<feature type="compositionally biased region" description="Low complexity" evidence="3">
    <location>
        <begin position="245"/>
        <end position="256"/>
    </location>
</feature>
<keyword evidence="6" id="KW-1185">Reference proteome</keyword>
<dbReference type="PANTHER" id="PTHR48025">
    <property type="entry name" value="OS02G0815200 PROTEIN"/>
    <property type="match status" value="1"/>
</dbReference>
<dbReference type="PANTHER" id="PTHR48025:SF1">
    <property type="entry name" value="RRM DOMAIN-CONTAINING PROTEIN"/>
    <property type="match status" value="1"/>
</dbReference>
<feature type="compositionally biased region" description="Low complexity" evidence="3">
    <location>
        <begin position="37"/>
        <end position="50"/>
    </location>
</feature>